<keyword evidence="4" id="KW-0807">Transducer</keyword>
<protein>
    <submittedName>
        <fullName evidence="5">Guanine nucleotide-binding protein alpha-2 subunit</fullName>
    </submittedName>
</protein>
<evidence type="ECO:0000256" key="2">
    <source>
        <dbReference type="ARBA" id="ARBA00022741"/>
    </source>
</evidence>
<keyword evidence="1" id="KW-0479">Metal-binding</keyword>
<dbReference type="SMART" id="SM00275">
    <property type="entry name" value="G_alpha"/>
    <property type="match status" value="1"/>
</dbReference>
<name>A0ABR3R871_9PLEO</name>
<dbReference type="InterPro" id="IPR027417">
    <property type="entry name" value="P-loop_NTPase"/>
</dbReference>
<reference evidence="5 6" key="1">
    <citation type="submission" date="2024-02" db="EMBL/GenBank/DDBJ databases">
        <title>De novo assembly and annotation of 12 fungi associated with fruit tree decline syndrome in Ontario, Canada.</title>
        <authorList>
            <person name="Sulman M."/>
            <person name="Ellouze W."/>
            <person name="Ilyukhin E."/>
        </authorList>
    </citation>
    <scope>NUCLEOTIDE SEQUENCE [LARGE SCALE GENOMIC DNA]</scope>
    <source>
        <strain evidence="5 6">M42-189</strain>
    </source>
</reference>
<dbReference type="EMBL" id="JAKJXO020000009">
    <property type="protein sequence ID" value="KAL1600638.1"/>
    <property type="molecule type" value="Genomic_DNA"/>
</dbReference>
<dbReference type="Proteomes" id="UP001521785">
    <property type="component" value="Unassembled WGS sequence"/>
</dbReference>
<keyword evidence="2" id="KW-0547">Nucleotide-binding</keyword>
<dbReference type="PANTHER" id="PTHR10218:SF302">
    <property type="entry name" value="GUANINE NUCLEOTIDE-BINDING PROTEIN ALPHA-5 SUBUNIT"/>
    <property type="match status" value="1"/>
</dbReference>
<dbReference type="InterPro" id="IPR001019">
    <property type="entry name" value="Gprotein_alpha_su"/>
</dbReference>
<dbReference type="PANTHER" id="PTHR10218">
    <property type="entry name" value="GTP-BINDING PROTEIN ALPHA SUBUNIT"/>
    <property type="match status" value="1"/>
</dbReference>
<sequence>MNFTRTLLDRFHEILTNNCLQILAQFLFSEPLQAGKRSLAIDRALAKDAELYLHQYDVLPLGDAHALKDVIEGLKSSDDRITLTEKERLDYRHSVHQAVETCIKQFVAFIDARDEIKDEAERNYEHWKYLLQRYDREEGNLNDRAAWAIETLWEDDSIKIAFKSDGDPEWRDSGSYFFDNILRVSEWNYIPTEEDITCSRKGFHGIGELHFKWCNLTLNVLDVPNRGERRKWMHQFDSVPVVLFVVDLCKYDEVLSGSNTLESTIRLFENVVNRAQWCDRTFVIFLSNVSEFQKKLRRVDFGDYFEDFERGGCEGMISERVNEYLVRRFRNVIGAARGWEWSLGIRGMKGL</sequence>
<dbReference type="PRINTS" id="PR00318">
    <property type="entry name" value="GPROTEINA"/>
</dbReference>
<organism evidence="5 6">
    <name type="scientific">Paraconiothyrium brasiliense</name>
    <dbReference type="NCBI Taxonomy" id="300254"/>
    <lineage>
        <taxon>Eukaryota</taxon>
        <taxon>Fungi</taxon>
        <taxon>Dikarya</taxon>
        <taxon>Ascomycota</taxon>
        <taxon>Pezizomycotina</taxon>
        <taxon>Dothideomycetes</taxon>
        <taxon>Pleosporomycetidae</taxon>
        <taxon>Pleosporales</taxon>
        <taxon>Massarineae</taxon>
        <taxon>Didymosphaeriaceae</taxon>
        <taxon>Paraconiothyrium</taxon>
    </lineage>
</organism>
<dbReference type="SUPFAM" id="SSF47895">
    <property type="entry name" value="Transducin (alpha subunit), insertion domain"/>
    <property type="match status" value="1"/>
</dbReference>
<dbReference type="PROSITE" id="PS51882">
    <property type="entry name" value="G_ALPHA"/>
    <property type="match status" value="1"/>
</dbReference>
<dbReference type="SUPFAM" id="SSF52540">
    <property type="entry name" value="P-loop containing nucleoside triphosphate hydrolases"/>
    <property type="match status" value="1"/>
</dbReference>
<keyword evidence="3" id="KW-0342">GTP-binding</keyword>
<dbReference type="Pfam" id="PF00503">
    <property type="entry name" value="G-alpha"/>
    <property type="match status" value="1"/>
</dbReference>
<keyword evidence="6" id="KW-1185">Reference proteome</keyword>
<evidence type="ECO:0000313" key="5">
    <source>
        <dbReference type="EMBL" id="KAL1600638.1"/>
    </source>
</evidence>
<dbReference type="Gene3D" id="1.10.400.10">
    <property type="entry name" value="GI Alpha 1, domain 2-like"/>
    <property type="match status" value="1"/>
</dbReference>
<evidence type="ECO:0000256" key="3">
    <source>
        <dbReference type="ARBA" id="ARBA00023134"/>
    </source>
</evidence>
<gene>
    <name evidence="5" type="primary">GPA2_1</name>
    <name evidence="5" type="ORF">SLS60_007025</name>
</gene>
<evidence type="ECO:0000313" key="6">
    <source>
        <dbReference type="Proteomes" id="UP001521785"/>
    </source>
</evidence>
<proteinExistence type="predicted"/>
<evidence type="ECO:0000256" key="4">
    <source>
        <dbReference type="ARBA" id="ARBA00023224"/>
    </source>
</evidence>
<accession>A0ABR3R871</accession>
<dbReference type="Gene3D" id="3.40.50.300">
    <property type="entry name" value="P-loop containing nucleotide triphosphate hydrolases"/>
    <property type="match status" value="1"/>
</dbReference>
<comment type="caution">
    <text evidence="5">The sequence shown here is derived from an EMBL/GenBank/DDBJ whole genome shotgun (WGS) entry which is preliminary data.</text>
</comment>
<dbReference type="InterPro" id="IPR011025">
    <property type="entry name" value="GproteinA_insert"/>
</dbReference>
<evidence type="ECO:0000256" key="1">
    <source>
        <dbReference type="ARBA" id="ARBA00022723"/>
    </source>
</evidence>